<dbReference type="PANTHER" id="PTHR24256">
    <property type="entry name" value="TRYPTASE-RELATED"/>
    <property type="match status" value="1"/>
</dbReference>
<dbReference type="InterPro" id="IPR009003">
    <property type="entry name" value="Peptidase_S1_PA"/>
</dbReference>
<evidence type="ECO:0000313" key="13">
    <source>
        <dbReference type="Proteomes" id="UP000008820"/>
    </source>
</evidence>
<dbReference type="InterPro" id="IPR022700">
    <property type="entry name" value="CLIP"/>
</dbReference>
<evidence type="ECO:0000256" key="4">
    <source>
        <dbReference type="ARBA" id="ARBA00022670"/>
    </source>
</evidence>
<evidence type="ECO:0000256" key="6">
    <source>
        <dbReference type="ARBA" id="ARBA00022801"/>
    </source>
</evidence>
<comment type="similarity">
    <text evidence="11">Belongs to the peptidase S1 family. CLIP subfamily.</text>
</comment>
<evidence type="ECO:0000256" key="5">
    <source>
        <dbReference type="ARBA" id="ARBA00022729"/>
    </source>
</evidence>
<evidence type="ECO:0000256" key="3">
    <source>
        <dbReference type="ARBA" id="ARBA00022588"/>
    </source>
</evidence>
<dbReference type="Gene3D" id="2.40.10.10">
    <property type="entry name" value="Trypsin-like serine proteases"/>
    <property type="match status" value="2"/>
</dbReference>
<keyword evidence="4" id="KW-0645">Protease</keyword>
<dbReference type="AlphaFoldDB" id="A0A6I8TNF0"/>
<dbReference type="Pfam" id="PF00089">
    <property type="entry name" value="Trypsin"/>
    <property type="match status" value="1"/>
</dbReference>
<dbReference type="PROSITE" id="PS00134">
    <property type="entry name" value="TRYPSIN_HIS"/>
    <property type="match status" value="1"/>
</dbReference>
<accession>A0A6I8TNF0</accession>
<dbReference type="FunFam" id="2.40.10.10:FF:000028">
    <property type="entry name" value="Serine protease easter"/>
    <property type="match status" value="1"/>
</dbReference>
<protein>
    <submittedName>
        <fullName evidence="12">Uncharacterized protein</fullName>
    </submittedName>
</protein>
<keyword evidence="3" id="KW-0399">Innate immunity</keyword>
<comment type="subcellular location">
    <subcellularLocation>
        <location evidence="1">Secreted</location>
    </subcellularLocation>
</comment>
<dbReference type="InterPro" id="IPR001254">
    <property type="entry name" value="Trypsin_dom"/>
</dbReference>
<dbReference type="SMART" id="SM00680">
    <property type="entry name" value="CLIP"/>
    <property type="match status" value="5"/>
</dbReference>
<reference evidence="12" key="2">
    <citation type="submission" date="2020-05" db="UniProtKB">
        <authorList>
            <consortium name="EnsemblMetazoa"/>
        </authorList>
    </citation>
    <scope>IDENTIFICATION</scope>
    <source>
        <strain evidence="12">LVP_AGWG</strain>
    </source>
</reference>
<dbReference type="PROSITE" id="PS51888">
    <property type="entry name" value="CLIP"/>
    <property type="match status" value="1"/>
</dbReference>
<keyword evidence="10" id="KW-0325">Glycoprotein</keyword>
<dbReference type="GO" id="GO:0045087">
    <property type="term" value="P:innate immune response"/>
    <property type="evidence" value="ECO:0007669"/>
    <property type="project" value="UniProtKB-KW"/>
</dbReference>
<dbReference type="GO" id="GO:0005576">
    <property type="term" value="C:extracellular region"/>
    <property type="evidence" value="ECO:0007669"/>
    <property type="project" value="UniProtKB-SubCell"/>
</dbReference>
<evidence type="ECO:0000256" key="2">
    <source>
        <dbReference type="ARBA" id="ARBA00022525"/>
    </source>
</evidence>
<keyword evidence="7" id="KW-0720">Serine protease</keyword>
<evidence type="ECO:0000256" key="1">
    <source>
        <dbReference type="ARBA" id="ARBA00004613"/>
    </source>
</evidence>
<reference evidence="12 13" key="1">
    <citation type="submission" date="2017-06" db="EMBL/GenBank/DDBJ databases">
        <title>Aedes aegypti genome working group (AGWG) sequencing and assembly.</title>
        <authorList>
            <consortium name="Aedes aegypti Genome Working Group (AGWG)"/>
            <person name="Matthews B.J."/>
        </authorList>
    </citation>
    <scope>NUCLEOTIDE SEQUENCE [LARGE SCALE GENOMIC DNA]</scope>
    <source>
        <strain evidence="12 13">LVP_AGWG</strain>
    </source>
</reference>
<sequence>MRRLLSVFLVFAVVLRSTEPHGGNWRRYSYWHSGHFHRDFKLSVKSCRLLSDPSIRGRCVPVEQCHQMFSNLVSLQFQPDFSYKDYLDERICDYGANDAIHICCADESSRSYHNFRRQQARRSCLSFRNVQGMCTPLESCPSIYNCSMELQRNYNPTLHLHLTQSYCYQDNGKVYVCCDDNVATPVKLAKKQGWRKCETPFLDAGKCVPASRCGLIGDKNDIPEEFQAFMVGCAKLRNVNHMCCPTAEIQYDTQLGKPCEKNGGKMGICVELDRCEDALNAGDSEEYVEKNWCYTNLDQVEYVCCPERKVLKIPKKTFNVDTRLGEDAPVCTTPNSTAGRCVALADCAPIVTLLREAAAAKRAVTPAQATFLRSSVCTPGTTTTSTYYVCCDETALQLETPSTSTAPTATTTTNVATDIANHPNARLLNMPSCGRTNLDDKIAFGERAPMYQYPWMAMLIYRSASGREGPECGGTVINNRYILTAAHCIDGQIERLLYIRLGEYDTRTDPDCDEFMDCAPPYQQYMVEESMFHPNFTRVVRSGNDIGLLRVNRVIEFNTNDIMPICLPISNSLIGFDPALFWITGWGLTERLENSPILLQTRIPSIQCSLSNRSICAGFGNGTLHCRGDSGGPMKVQVPEFKFRYVQYGIISAGPGCGVPGTPGVSTRVSFFVQWILDSIRE</sequence>
<name>A0A6I8TNF0_AEDAE</name>
<keyword evidence="2" id="KW-0964">Secreted</keyword>
<dbReference type="Proteomes" id="UP000008820">
    <property type="component" value="Chromosome 1"/>
</dbReference>
<dbReference type="PROSITE" id="PS50240">
    <property type="entry name" value="TRYPSIN_DOM"/>
    <property type="match status" value="1"/>
</dbReference>
<dbReference type="InterPro" id="IPR001314">
    <property type="entry name" value="Peptidase_S1A"/>
</dbReference>
<dbReference type="GO" id="GO:0004252">
    <property type="term" value="F:serine-type endopeptidase activity"/>
    <property type="evidence" value="ECO:0007669"/>
    <property type="project" value="InterPro"/>
</dbReference>
<gene>
    <name evidence="12" type="primary">5577532</name>
</gene>
<evidence type="ECO:0000313" key="12">
    <source>
        <dbReference type="EnsemblMetazoa" id="AAEL013245-PB"/>
    </source>
</evidence>
<dbReference type="OrthoDB" id="7717969at2759"/>
<dbReference type="InterPro" id="IPR038565">
    <property type="entry name" value="CLIP_sf"/>
</dbReference>
<keyword evidence="13" id="KW-1185">Reference proteome</keyword>
<keyword evidence="8" id="KW-0391">Immunity</keyword>
<evidence type="ECO:0000256" key="7">
    <source>
        <dbReference type="ARBA" id="ARBA00022825"/>
    </source>
</evidence>
<dbReference type="EnsemblMetazoa" id="AAEL013245-RB">
    <property type="protein sequence ID" value="AAEL013245-PB"/>
    <property type="gene ID" value="AAEL013245"/>
</dbReference>
<dbReference type="SUPFAM" id="SSF50494">
    <property type="entry name" value="Trypsin-like serine proteases"/>
    <property type="match status" value="1"/>
</dbReference>
<evidence type="ECO:0000256" key="8">
    <source>
        <dbReference type="ARBA" id="ARBA00022859"/>
    </source>
</evidence>
<keyword evidence="6" id="KW-0378">Hydrolase</keyword>
<evidence type="ECO:0000256" key="10">
    <source>
        <dbReference type="ARBA" id="ARBA00023180"/>
    </source>
</evidence>
<evidence type="ECO:0000256" key="9">
    <source>
        <dbReference type="ARBA" id="ARBA00023157"/>
    </source>
</evidence>
<organism evidence="12 13">
    <name type="scientific">Aedes aegypti</name>
    <name type="common">Yellowfever mosquito</name>
    <name type="synonym">Culex aegypti</name>
    <dbReference type="NCBI Taxonomy" id="7159"/>
    <lineage>
        <taxon>Eukaryota</taxon>
        <taxon>Metazoa</taxon>
        <taxon>Ecdysozoa</taxon>
        <taxon>Arthropoda</taxon>
        <taxon>Hexapoda</taxon>
        <taxon>Insecta</taxon>
        <taxon>Pterygota</taxon>
        <taxon>Neoptera</taxon>
        <taxon>Endopterygota</taxon>
        <taxon>Diptera</taxon>
        <taxon>Nematocera</taxon>
        <taxon>Culicoidea</taxon>
        <taxon>Culicidae</taxon>
        <taxon>Culicinae</taxon>
        <taxon>Aedini</taxon>
        <taxon>Aedes</taxon>
        <taxon>Stegomyia</taxon>
    </lineage>
</organism>
<dbReference type="PRINTS" id="PR00722">
    <property type="entry name" value="CHYMOTRYPSIN"/>
</dbReference>
<dbReference type="SMART" id="SM00020">
    <property type="entry name" value="Tryp_SPc"/>
    <property type="match status" value="1"/>
</dbReference>
<dbReference type="InParanoid" id="A0A6I8TNF0"/>
<dbReference type="Gene3D" id="3.30.1640.30">
    <property type="match status" value="4"/>
</dbReference>
<keyword evidence="5" id="KW-0732">Signal</keyword>
<dbReference type="InterPro" id="IPR043504">
    <property type="entry name" value="Peptidase_S1_PA_chymotrypsin"/>
</dbReference>
<keyword evidence="9" id="KW-1015">Disulfide bond</keyword>
<proteinExistence type="inferred from homology"/>
<evidence type="ECO:0000256" key="11">
    <source>
        <dbReference type="ARBA" id="ARBA00024195"/>
    </source>
</evidence>
<dbReference type="Pfam" id="PF12032">
    <property type="entry name" value="CLIP"/>
    <property type="match status" value="3"/>
</dbReference>
<dbReference type="CDD" id="cd00190">
    <property type="entry name" value="Tryp_SPc"/>
    <property type="match status" value="1"/>
</dbReference>
<dbReference type="InterPro" id="IPR018114">
    <property type="entry name" value="TRYPSIN_HIS"/>
</dbReference>
<dbReference type="InterPro" id="IPR051487">
    <property type="entry name" value="Ser/Thr_Proteases_Immune/Dev"/>
</dbReference>
<dbReference type="GO" id="GO:0006508">
    <property type="term" value="P:proteolysis"/>
    <property type="evidence" value="ECO:0007669"/>
    <property type="project" value="UniProtKB-KW"/>
</dbReference>